<proteinExistence type="predicted"/>
<dbReference type="EMBL" id="CP101118">
    <property type="protein sequence ID" value="WZF89102.1"/>
    <property type="molecule type" value="Genomic_DNA"/>
</dbReference>
<dbReference type="Proteomes" id="UP001475781">
    <property type="component" value="Chromosome"/>
</dbReference>
<accession>A0ABZ2W378</accession>
<organism evidence="1 2">
    <name type="scientific">Marinobacter metalliresistant</name>
    <dbReference type="NCBI Taxonomy" id="2961995"/>
    <lineage>
        <taxon>Bacteria</taxon>
        <taxon>Pseudomonadati</taxon>
        <taxon>Pseudomonadota</taxon>
        <taxon>Gammaproteobacteria</taxon>
        <taxon>Pseudomonadales</taxon>
        <taxon>Marinobacteraceae</taxon>
        <taxon>Marinobacter</taxon>
    </lineage>
</organism>
<protein>
    <submittedName>
        <fullName evidence="1">Uncharacterized protein</fullName>
    </submittedName>
</protein>
<keyword evidence="2" id="KW-1185">Reference proteome</keyword>
<gene>
    <name evidence="1" type="ORF">NLK58_02495</name>
</gene>
<dbReference type="RefSeq" id="WP_341581977.1">
    <property type="nucleotide sequence ID" value="NZ_CP101118.1"/>
</dbReference>
<evidence type="ECO:0000313" key="1">
    <source>
        <dbReference type="EMBL" id="WZF89102.1"/>
    </source>
</evidence>
<evidence type="ECO:0000313" key="2">
    <source>
        <dbReference type="Proteomes" id="UP001475781"/>
    </source>
</evidence>
<name>A0ABZ2W378_9GAMM</name>
<sequence>MMDITEIILNFQKLLASIANSLAVIGLYKGSDEWDELTEDAFRALVVNHLAERFDLSISHQYEMWAQTNREIVVRVSAGESLLVGLKDGFSECQYRYNKIPKSDTDIEFSFVEFWNPIFDEADLEGLEYVTGLDEEGRIICARNRGCKFFTKTL</sequence>
<reference evidence="1 2" key="1">
    <citation type="submission" date="2022-07" db="EMBL/GenBank/DDBJ databases">
        <title>A copper resistant bacterium isolated from sediment samples of deep sea hydrothermal areas.</title>
        <authorList>
            <person name="Zeng X."/>
        </authorList>
    </citation>
    <scope>NUCLEOTIDE SEQUENCE [LARGE SCALE GENOMIC DNA]</scope>
    <source>
        <strain evidence="2">CuT 6</strain>
    </source>
</reference>